<dbReference type="AlphaFoldDB" id="A0A0A9D754"/>
<sequence length="95" mass="10764">MIHSLPKVGNMIKCLKKRVHVTGSSLILETNITCHLFGVIVPIINNSSHSNLSFNNAFIIHNISFTRIIEIHQRHKRSETPITFSGMELVCCFFS</sequence>
<reference evidence="1" key="1">
    <citation type="submission" date="2014-09" db="EMBL/GenBank/DDBJ databases">
        <authorList>
            <person name="Magalhaes I.L.F."/>
            <person name="Oliveira U."/>
            <person name="Santos F.R."/>
            <person name="Vidigal T.H.D.A."/>
            <person name="Brescovit A.D."/>
            <person name="Santos A.J."/>
        </authorList>
    </citation>
    <scope>NUCLEOTIDE SEQUENCE</scope>
    <source>
        <tissue evidence="1">Shoot tissue taken approximately 20 cm above the soil surface</tissue>
    </source>
</reference>
<evidence type="ECO:0000313" key="1">
    <source>
        <dbReference type="EMBL" id="JAD79562.1"/>
    </source>
</evidence>
<accession>A0A0A9D754</accession>
<name>A0A0A9D754_ARUDO</name>
<protein>
    <submittedName>
        <fullName evidence="1">Uncharacterized protein</fullName>
    </submittedName>
</protein>
<reference evidence="1" key="2">
    <citation type="journal article" date="2015" name="Data Brief">
        <title>Shoot transcriptome of the giant reed, Arundo donax.</title>
        <authorList>
            <person name="Barrero R.A."/>
            <person name="Guerrero F.D."/>
            <person name="Moolhuijzen P."/>
            <person name="Goolsby J.A."/>
            <person name="Tidwell J."/>
            <person name="Bellgard S.E."/>
            <person name="Bellgard M.I."/>
        </authorList>
    </citation>
    <scope>NUCLEOTIDE SEQUENCE</scope>
    <source>
        <tissue evidence="1">Shoot tissue taken approximately 20 cm above the soil surface</tissue>
    </source>
</reference>
<dbReference type="EMBL" id="GBRH01218333">
    <property type="protein sequence ID" value="JAD79562.1"/>
    <property type="molecule type" value="Transcribed_RNA"/>
</dbReference>
<proteinExistence type="predicted"/>
<organism evidence="1">
    <name type="scientific">Arundo donax</name>
    <name type="common">Giant reed</name>
    <name type="synonym">Donax arundinaceus</name>
    <dbReference type="NCBI Taxonomy" id="35708"/>
    <lineage>
        <taxon>Eukaryota</taxon>
        <taxon>Viridiplantae</taxon>
        <taxon>Streptophyta</taxon>
        <taxon>Embryophyta</taxon>
        <taxon>Tracheophyta</taxon>
        <taxon>Spermatophyta</taxon>
        <taxon>Magnoliopsida</taxon>
        <taxon>Liliopsida</taxon>
        <taxon>Poales</taxon>
        <taxon>Poaceae</taxon>
        <taxon>PACMAD clade</taxon>
        <taxon>Arundinoideae</taxon>
        <taxon>Arundineae</taxon>
        <taxon>Arundo</taxon>
    </lineage>
</organism>